<feature type="domain" description="DUF5615" evidence="1">
    <location>
        <begin position="1"/>
        <end position="109"/>
    </location>
</feature>
<evidence type="ECO:0000259" key="1">
    <source>
        <dbReference type="Pfam" id="PF18480"/>
    </source>
</evidence>
<dbReference type="Proteomes" id="UP001207918">
    <property type="component" value="Unassembled WGS sequence"/>
</dbReference>
<reference evidence="2 3" key="1">
    <citation type="submission" date="2021-03" db="EMBL/GenBank/DDBJ databases">
        <title>Aliifodinibius sp. nov., a new bacterium isolated from saline soil.</title>
        <authorList>
            <person name="Galisteo C."/>
            <person name="De La Haba R."/>
            <person name="Sanchez-Porro C."/>
            <person name="Ventosa A."/>
        </authorList>
    </citation>
    <scope>NUCLEOTIDE SEQUENCE [LARGE SCALE GENOMIC DNA]</scope>
    <source>
        <strain evidence="2 3">1BSP15-2V2</strain>
    </source>
</reference>
<gene>
    <name evidence="2" type="ORF">J6I44_11665</name>
</gene>
<evidence type="ECO:0000313" key="3">
    <source>
        <dbReference type="Proteomes" id="UP001207918"/>
    </source>
</evidence>
<protein>
    <submittedName>
        <fullName evidence="2">DUF5615 family PIN-like protein</fullName>
    </submittedName>
</protein>
<sequence>MKIWIDAQLSPAIAAWINRTYQEIEAQSVRAVGLRDALDYEIFEEARKQDVVVMSKDDDFTELVAKHGPPPQIIWVTCGNTSNAKMREILSKTLPKAKELLEGGEKIVEISDK</sequence>
<name>A0ABT3PNS5_9BACT</name>
<keyword evidence="3" id="KW-1185">Reference proteome</keyword>
<accession>A0ABT3PNS5</accession>
<dbReference type="RefSeq" id="WP_265766305.1">
    <property type="nucleotide sequence ID" value="NZ_JAGGJA010000007.1"/>
</dbReference>
<proteinExistence type="predicted"/>
<comment type="caution">
    <text evidence="2">The sequence shown here is derived from an EMBL/GenBank/DDBJ whole genome shotgun (WGS) entry which is preliminary data.</text>
</comment>
<organism evidence="2 3">
    <name type="scientific">Fodinibius salsisoli</name>
    <dbReference type="NCBI Taxonomy" id="2820877"/>
    <lineage>
        <taxon>Bacteria</taxon>
        <taxon>Pseudomonadati</taxon>
        <taxon>Balneolota</taxon>
        <taxon>Balneolia</taxon>
        <taxon>Balneolales</taxon>
        <taxon>Balneolaceae</taxon>
        <taxon>Fodinibius</taxon>
    </lineage>
</organism>
<dbReference type="Pfam" id="PF18480">
    <property type="entry name" value="DUF5615"/>
    <property type="match status" value="1"/>
</dbReference>
<evidence type="ECO:0000313" key="2">
    <source>
        <dbReference type="EMBL" id="MCW9707513.1"/>
    </source>
</evidence>
<dbReference type="EMBL" id="JAGGJA010000007">
    <property type="protein sequence ID" value="MCW9707513.1"/>
    <property type="molecule type" value="Genomic_DNA"/>
</dbReference>
<dbReference type="InterPro" id="IPR041049">
    <property type="entry name" value="DUF5615"/>
</dbReference>